<dbReference type="PROSITE" id="PS50156">
    <property type="entry name" value="SSD"/>
    <property type="match status" value="1"/>
</dbReference>
<feature type="transmembrane region" description="Helical" evidence="8">
    <location>
        <begin position="752"/>
        <end position="773"/>
    </location>
</feature>
<keyword evidence="2" id="KW-1003">Cell membrane</keyword>
<feature type="transmembrane region" description="Helical" evidence="8">
    <location>
        <begin position="313"/>
        <end position="335"/>
    </location>
</feature>
<dbReference type="PANTHER" id="PTHR33406:SF12">
    <property type="entry name" value="BLR2997 PROTEIN"/>
    <property type="match status" value="1"/>
</dbReference>
<dbReference type="RefSeq" id="WP_353303514.1">
    <property type="nucleotide sequence ID" value="NZ_BAABWN010000008.1"/>
</dbReference>
<reference evidence="10 11" key="1">
    <citation type="submission" date="2024-04" db="EMBL/GenBank/DDBJ databases">
        <title>Draft genome sequence of Sessilibacter corallicola NBRC 116591.</title>
        <authorList>
            <person name="Miyakawa T."/>
            <person name="Kusuya Y."/>
            <person name="Miura T."/>
        </authorList>
    </citation>
    <scope>NUCLEOTIDE SEQUENCE [LARGE SCALE GENOMIC DNA]</scope>
    <source>
        <strain evidence="10 11">KU-00831-HH</strain>
    </source>
</reference>
<dbReference type="EMBL" id="BAABWN010000008">
    <property type="protein sequence ID" value="GAA6168782.1"/>
    <property type="molecule type" value="Genomic_DNA"/>
</dbReference>
<dbReference type="Pfam" id="PF03176">
    <property type="entry name" value="MMPL"/>
    <property type="match status" value="2"/>
</dbReference>
<dbReference type="Gene3D" id="1.20.1640.10">
    <property type="entry name" value="Multidrug efflux transporter AcrB transmembrane domain"/>
    <property type="match status" value="2"/>
</dbReference>
<dbReference type="InterPro" id="IPR000731">
    <property type="entry name" value="SSD"/>
</dbReference>
<evidence type="ECO:0000256" key="6">
    <source>
        <dbReference type="SAM" id="Coils"/>
    </source>
</evidence>
<evidence type="ECO:0000256" key="2">
    <source>
        <dbReference type="ARBA" id="ARBA00022475"/>
    </source>
</evidence>
<evidence type="ECO:0000256" key="1">
    <source>
        <dbReference type="ARBA" id="ARBA00004651"/>
    </source>
</evidence>
<gene>
    <name evidence="10" type="ORF">NBRC116591_25930</name>
</gene>
<evidence type="ECO:0000256" key="7">
    <source>
        <dbReference type="SAM" id="MobiDB-lite"/>
    </source>
</evidence>
<feature type="coiled-coil region" evidence="6">
    <location>
        <begin position="83"/>
        <end position="110"/>
    </location>
</feature>
<feature type="transmembrane region" description="Helical" evidence="8">
    <location>
        <begin position="287"/>
        <end position="307"/>
    </location>
</feature>
<keyword evidence="11" id="KW-1185">Reference proteome</keyword>
<feature type="transmembrane region" description="Helical" evidence="8">
    <location>
        <begin position="364"/>
        <end position="383"/>
    </location>
</feature>
<dbReference type="Proteomes" id="UP001465153">
    <property type="component" value="Unassembled WGS sequence"/>
</dbReference>
<organism evidence="10 11">
    <name type="scientific">Sessilibacter corallicola</name>
    <dbReference type="NCBI Taxonomy" id="2904075"/>
    <lineage>
        <taxon>Bacteria</taxon>
        <taxon>Pseudomonadati</taxon>
        <taxon>Pseudomonadota</taxon>
        <taxon>Gammaproteobacteria</taxon>
        <taxon>Cellvibrionales</taxon>
        <taxon>Cellvibrionaceae</taxon>
        <taxon>Sessilibacter</taxon>
    </lineage>
</organism>
<feature type="transmembrane region" description="Helical" evidence="8">
    <location>
        <begin position="800"/>
        <end position="818"/>
    </location>
</feature>
<evidence type="ECO:0000259" key="9">
    <source>
        <dbReference type="PROSITE" id="PS50156"/>
    </source>
</evidence>
<feature type="compositionally biased region" description="Acidic residues" evidence="7">
    <location>
        <begin position="518"/>
        <end position="535"/>
    </location>
</feature>
<keyword evidence="5 8" id="KW-0472">Membrane</keyword>
<evidence type="ECO:0000313" key="10">
    <source>
        <dbReference type="EMBL" id="GAA6168782.1"/>
    </source>
</evidence>
<dbReference type="InterPro" id="IPR050545">
    <property type="entry name" value="Mycobact_MmpL"/>
</dbReference>
<feature type="transmembrane region" description="Helical" evidence="8">
    <location>
        <begin position="444"/>
        <end position="465"/>
    </location>
</feature>
<feature type="transmembrane region" description="Helical" evidence="8">
    <location>
        <begin position="824"/>
        <end position="845"/>
    </location>
</feature>
<name>A0ABQ0AB34_9GAMM</name>
<feature type="transmembrane region" description="Helical" evidence="8">
    <location>
        <begin position="701"/>
        <end position="719"/>
    </location>
</feature>
<proteinExistence type="predicted"/>
<dbReference type="SUPFAM" id="SSF82866">
    <property type="entry name" value="Multidrug efflux transporter AcrB transmembrane domain"/>
    <property type="match status" value="2"/>
</dbReference>
<feature type="transmembrane region" description="Helical" evidence="8">
    <location>
        <begin position="261"/>
        <end position="280"/>
    </location>
</feature>
<feature type="transmembrane region" description="Helical" evidence="8">
    <location>
        <begin position="726"/>
        <end position="746"/>
    </location>
</feature>
<evidence type="ECO:0000313" key="11">
    <source>
        <dbReference type="Proteomes" id="UP001465153"/>
    </source>
</evidence>
<keyword evidence="6" id="KW-0175">Coiled coil</keyword>
<evidence type="ECO:0000256" key="3">
    <source>
        <dbReference type="ARBA" id="ARBA00022692"/>
    </source>
</evidence>
<comment type="caution">
    <text evidence="10">The sequence shown here is derived from an EMBL/GenBank/DDBJ whole genome shotgun (WGS) entry which is preliminary data.</text>
</comment>
<dbReference type="InterPro" id="IPR004869">
    <property type="entry name" value="MMPL_dom"/>
</dbReference>
<evidence type="ECO:0000256" key="5">
    <source>
        <dbReference type="ARBA" id="ARBA00023136"/>
    </source>
</evidence>
<comment type="subcellular location">
    <subcellularLocation>
        <location evidence="1">Cell membrane</location>
        <topology evidence="1">Multi-pass membrane protein</topology>
    </subcellularLocation>
</comment>
<feature type="domain" description="SSD" evidence="9">
    <location>
        <begin position="723"/>
        <end position="851"/>
    </location>
</feature>
<dbReference type="PANTHER" id="PTHR33406">
    <property type="entry name" value="MEMBRANE PROTEIN MJ1562-RELATED"/>
    <property type="match status" value="1"/>
</dbReference>
<evidence type="ECO:0000256" key="8">
    <source>
        <dbReference type="SAM" id="Phobius"/>
    </source>
</evidence>
<feature type="region of interest" description="Disordered" evidence="7">
    <location>
        <begin position="514"/>
        <end position="541"/>
    </location>
</feature>
<keyword evidence="3 8" id="KW-0812">Transmembrane</keyword>
<feature type="transmembrane region" description="Helical" evidence="8">
    <location>
        <begin position="389"/>
        <end position="415"/>
    </location>
</feature>
<sequence length="862" mass="95462">MSDRFLSFYRGLVIERPKLALVIVFLIAAVMAAGLPNFKLDASADALTLEADRDLDYYREIIKRYGTGDLLVVTYRPHDELFQANSLDNLKKLRDELKEIEGVANALSILDVPLLYSPLQNLTQINQGLRTLETNDVNFNSARQEFLTSPIYKNLILGPDEQTTVIALSLEVDEKFIELVRARDALRLKRKQLGLSPEESLELEKVSAEFLEYSTQAAQRSRVRVQSVRDIAEKYKGDAEIFVGGVTMITSDMIRFIQNDLVVFGSAIVVFIIALLAVIFRRIRFVVLPLATSVLSVVIMLGFLSWVDWRLTVISTNFVALLLIVSLAITIHLVVRYREYHAQNPTWSQAELVLATTKFMFKPCLYTTLTTIVAFMSLVVSGIRPVIDFGWMMTIGLLVSFVLVFVVLPAGLMLLSPGKAQEDTATDQPITLIFSRFTERKGSLVLVFALIALGLGGIGVSQLQVDNRFIDYFRSDTEIYQGMKVIDQNLGGTINLDIILDVDPEVARLIAGGASEASPEEDPFAEADPFDEPDPFEFHGPLVEEDPFAEVDPFSEHNPKSQPANSYWFTIAGLRELQSLQNYLNSLDEVGRVDSLATLYEVAEDINGGSLNDFELAVLKNGLPDEIEGILVNPYLDAEINQARVTLRVKETDPDLRRLTFIDKVQAEMVNTLGFKPEQIHFTGGLVLYNNMLKSLFQSQILTLGAVFLAIMVMFMILFRSLLIAVVAIIPNMLAALVILGGMGLAGISLDMMTITIAAITIGIGVDDTIHYIHRFNREYQIDGDYIAAMHRSHASIGSAMYYTSVTIIVGFSVLALSEFIPSILFGLLTGAAMLAAILGALTLLPKLILVVKPFARAASAT</sequence>
<accession>A0ABQ0AB34</accession>
<evidence type="ECO:0000256" key="4">
    <source>
        <dbReference type="ARBA" id="ARBA00022989"/>
    </source>
</evidence>
<protein>
    <submittedName>
        <fullName evidence="10">RND family transporter</fullName>
    </submittedName>
</protein>
<keyword evidence="4 8" id="KW-1133">Transmembrane helix</keyword>